<proteinExistence type="predicted"/>
<name>A0ABY8XKP3_9PSEU</name>
<keyword evidence="3" id="KW-1185">Reference proteome</keyword>
<dbReference type="Gene3D" id="3.40.50.2000">
    <property type="entry name" value="Glycogen Phosphorylase B"/>
    <property type="match status" value="2"/>
</dbReference>
<dbReference type="Pfam" id="PF06722">
    <property type="entry name" value="EryCIII-like_C"/>
    <property type="match status" value="1"/>
</dbReference>
<evidence type="ECO:0000313" key="3">
    <source>
        <dbReference type="Proteomes" id="UP001227101"/>
    </source>
</evidence>
<sequence length="266" mass="27610">MFTEIAGPALTADLHRMISGRPDVVVSEEGEHGGARFAAARGLPFISHGWGSPLAAVPDADRALAHIDPCPGSLTTTGWSGPPRWPVRLTTPRLAAADPETLAWVAERTRPLVYAGFGTVPLYRDAPGLDAVVDALLAADTDVLCTGPRPPFAHDRIRFTRFVSLPDVLPACALVVCHGGAGTTLAALAHGRPLVVLPRGAPSQQRMARACAARGVAVVVEGTDPAAAIHAALGGEYARQAAEVAREMAAAPDPAEVVESLERALA</sequence>
<evidence type="ECO:0000259" key="1">
    <source>
        <dbReference type="Pfam" id="PF06722"/>
    </source>
</evidence>
<evidence type="ECO:0000313" key="2">
    <source>
        <dbReference type="EMBL" id="WIV56199.1"/>
    </source>
</evidence>
<dbReference type="PANTHER" id="PTHR48050">
    <property type="entry name" value="STEROL 3-BETA-GLUCOSYLTRANSFERASE"/>
    <property type="match status" value="1"/>
</dbReference>
<dbReference type="SUPFAM" id="SSF53756">
    <property type="entry name" value="UDP-Glycosyltransferase/glycogen phosphorylase"/>
    <property type="match status" value="1"/>
</dbReference>
<feature type="domain" description="Erythromycin biosynthesis protein CIII-like C-terminal" evidence="1">
    <location>
        <begin position="153"/>
        <end position="262"/>
    </location>
</feature>
<dbReference type="PANTHER" id="PTHR48050:SF13">
    <property type="entry name" value="STEROL 3-BETA-GLUCOSYLTRANSFERASE UGT80A2"/>
    <property type="match status" value="1"/>
</dbReference>
<dbReference type="RefSeq" id="WP_285453281.1">
    <property type="nucleotide sequence ID" value="NZ_CP127173.1"/>
</dbReference>
<dbReference type="Proteomes" id="UP001227101">
    <property type="component" value="Chromosome"/>
</dbReference>
<dbReference type="EMBL" id="CP127173">
    <property type="protein sequence ID" value="WIV56199.1"/>
    <property type="molecule type" value="Genomic_DNA"/>
</dbReference>
<dbReference type="InterPro" id="IPR050426">
    <property type="entry name" value="Glycosyltransferase_28"/>
</dbReference>
<reference evidence="2 3" key="1">
    <citation type="submission" date="2023-06" db="EMBL/GenBank/DDBJ databases">
        <authorList>
            <person name="Oyuntsetseg B."/>
            <person name="Kim S.B."/>
        </authorList>
    </citation>
    <scope>NUCLEOTIDE SEQUENCE [LARGE SCALE GENOMIC DNA]</scope>
    <source>
        <strain evidence="2 3">2-2</strain>
    </source>
</reference>
<accession>A0ABY8XKP3</accession>
<dbReference type="InterPro" id="IPR010610">
    <property type="entry name" value="EryCIII-like_C"/>
</dbReference>
<gene>
    <name evidence="2" type="ORF">QP939_46630</name>
</gene>
<protein>
    <submittedName>
        <fullName evidence="2">Glycosyltransferase</fullName>
    </submittedName>
</protein>
<organism evidence="2 3">
    <name type="scientific">Amycolatopsis nalaikhensis</name>
    <dbReference type="NCBI Taxonomy" id="715472"/>
    <lineage>
        <taxon>Bacteria</taxon>
        <taxon>Bacillati</taxon>
        <taxon>Actinomycetota</taxon>
        <taxon>Actinomycetes</taxon>
        <taxon>Pseudonocardiales</taxon>
        <taxon>Pseudonocardiaceae</taxon>
        <taxon>Amycolatopsis</taxon>
    </lineage>
</organism>